<dbReference type="InterPro" id="IPR037045">
    <property type="entry name" value="S8pro/Inhibitor_I9_sf"/>
</dbReference>
<name>A0A2N9GNM3_FAGSY</name>
<dbReference type="InterPro" id="IPR015500">
    <property type="entry name" value="Peptidase_S8_subtilisin-rel"/>
</dbReference>
<dbReference type="GO" id="GO:0006508">
    <property type="term" value="P:proteolysis"/>
    <property type="evidence" value="ECO:0007669"/>
    <property type="project" value="UniProtKB-KW"/>
</dbReference>
<dbReference type="PANTHER" id="PTHR10795">
    <property type="entry name" value="PROPROTEIN CONVERTASE SUBTILISIN/KEXIN"/>
    <property type="match status" value="1"/>
</dbReference>
<dbReference type="GO" id="GO:0005576">
    <property type="term" value="C:extracellular region"/>
    <property type="evidence" value="ECO:0007669"/>
    <property type="project" value="UniProtKB-SubCell"/>
</dbReference>
<reference evidence="10" key="1">
    <citation type="submission" date="2018-02" db="EMBL/GenBank/DDBJ databases">
        <authorList>
            <person name="Cohen D.B."/>
            <person name="Kent A.D."/>
        </authorList>
    </citation>
    <scope>NUCLEOTIDE SEQUENCE</scope>
</reference>
<dbReference type="InterPro" id="IPR000209">
    <property type="entry name" value="Peptidase_S8/S53_dom"/>
</dbReference>
<feature type="signal peptide" evidence="7">
    <location>
        <begin position="1"/>
        <end position="28"/>
    </location>
</feature>
<comment type="subcellular location">
    <subcellularLocation>
        <location evidence="1">Secreted</location>
    </subcellularLocation>
</comment>
<dbReference type="GO" id="GO:0004252">
    <property type="term" value="F:serine-type endopeptidase activity"/>
    <property type="evidence" value="ECO:0007669"/>
    <property type="project" value="InterPro"/>
</dbReference>
<gene>
    <name evidence="10" type="ORF">FSB_LOCUS29094</name>
</gene>
<dbReference type="EMBL" id="OIVN01002170">
    <property type="protein sequence ID" value="SPD01212.1"/>
    <property type="molecule type" value="Genomic_DNA"/>
</dbReference>
<dbReference type="InterPro" id="IPR045051">
    <property type="entry name" value="SBT"/>
</dbReference>
<evidence type="ECO:0000256" key="1">
    <source>
        <dbReference type="ARBA" id="ARBA00004613"/>
    </source>
</evidence>
<keyword evidence="5" id="KW-0378">Hydrolase</keyword>
<evidence type="ECO:0000256" key="7">
    <source>
        <dbReference type="SAM" id="SignalP"/>
    </source>
</evidence>
<keyword evidence="6" id="KW-0720">Serine protease</keyword>
<accession>A0A2N9GNM3</accession>
<evidence type="ECO:0000256" key="3">
    <source>
        <dbReference type="ARBA" id="ARBA00022670"/>
    </source>
</evidence>
<feature type="domain" description="Inhibitor I9" evidence="9">
    <location>
        <begin position="34"/>
        <end position="109"/>
    </location>
</feature>
<dbReference type="InterPro" id="IPR010259">
    <property type="entry name" value="S8pro/Inhibitor_I9"/>
</dbReference>
<protein>
    <recommendedName>
        <fullName evidence="11">Inhibitor I9 domain-containing protein</fullName>
    </recommendedName>
</protein>
<dbReference type="SUPFAM" id="SSF52743">
    <property type="entry name" value="Subtilisin-like"/>
    <property type="match status" value="1"/>
</dbReference>
<feature type="domain" description="Peptidase S8/S53" evidence="8">
    <location>
        <begin position="137"/>
        <end position="238"/>
    </location>
</feature>
<dbReference type="FunFam" id="3.30.70.80:FF:000003">
    <property type="entry name" value="Subtilisin-like protease SBT1.9"/>
    <property type="match status" value="1"/>
</dbReference>
<dbReference type="InterPro" id="IPR036852">
    <property type="entry name" value="Peptidase_S8/S53_dom_sf"/>
</dbReference>
<proteinExistence type="inferred from homology"/>
<dbReference type="PRINTS" id="PR00723">
    <property type="entry name" value="SUBTILISIN"/>
</dbReference>
<evidence type="ECO:0008006" key="11">
    <source>
        <dbReference type="Google" id="ProtNLM"/>
    </source>
</evidence>
<evidence type="ECO:0000259" key="9">
    <source>
        <dbReference type="Pfam" id="PF05922"/>
    </source>
</evidence>
<evidence type="ECO:0000256" key="5">
    <source>
        <dbReference type="ARBA" id="ARBA00022801"/>
    </source>
</evidence>
<evidence type="ECO:0000256" key="4">
    <source>
        <dbReference type="ARBA" id="ARBA00022729"/>
    </source>
</evidence>
<evidence type="ECO:0000256" key="6">
    <source>
        <dbReference type="ARBA" id="ARBA00022825"/>
    </source>
</evidence>
<keyword evidence="3" id="KW-0645">Protease</keyword>
<evidence type="ECO:0000313" key="10">
    <source>
        <dbReference type="EMBL" id="SPD01212.1"/>
    </source>
</evidence>
<sequence length="350" mass="39515">MSPFPLILQNALPWLLLLLLGVNNAISAVEEYQTYIIHLDHSHKPETFLTHESWHRSILKSLLSSPADDNELLLYSYNHVMHGFSARLTSSQLFEIEKSPAHLATYPESFGKLLTTYTPKFLGLKHNSGIWPAASYGEDVIVGIIDTGIWPESESFKDEGMSPVPQRWKGTCENGTAFSPSACNRKLIGARSFSKGLQAGGIEISKEHDFNSARDYQGHGTHTASTAVGNLVPGSRGRYNNWKEGSQYYTIQKVFDYNPELENTIKLDHITKEAFENDSKKEKPYKKCDTTISEIVNTKEFTDTEYPQMALASYVEKEEPDDDNMLIQTLMKRCRGKLTKQNSRKKLKLG</sequence>
<comment type="similarity">
    <text evidence="2">Belongs to the peptidase S8 family.</text>
</comment>
<evidence type="ECO:0000256" key="2">
    <source>
        <dbReference type="ARBA" id="ARBA00011073"/>
    </source>
</evidence>
<dbReference type="Pfam" id="PF05922">
    <property type="entry name" value="Inhibitor_I9"/>
    <property type="match status" value="1"/>
</dbReference>
<dbReference type="Gene3D" id="3.40.50.200">
    <property type="entry name" value="Peptidase S8/S53 domain"/>
    <property type="match status" value="1"/>
</dbReference>
<organism evidence="10">
    <name type="scientific">Fagus sylvatica</name>
    <name type="common">Beechnut</name>
    <dbReference type="NCBI Taxonomy" id="28930"/>
    <lineage>
        <taxon>Eukaryota</taxon>
        <taxon>Viridiplantae</taxon>
        <taxon>Streptophyta</taxon>
        <taxon>Embryophyta</taxon>
        <taxon>Tracheophyta</taxon>
        <taxon>Spermatophyta</taxon>
        <taxon>Magnoliopsida</taxon>
        <taxon>eudicotyledons</taxon>
        <taxon>Gunneridae</taxon>
        <taxon>Pentapetalae</taxon>
        <taxon>rosids</taxon>
        <taxon>fabids</taxon>
        <taxon>Fagales</taxon>
        <taxon>Fagaceae</taxon>
        <taxon>Fagus</taxon>
    </lineage>
</organism>
<keyword evidence="4 7" id="KW-0732">Signal</keyword>
<feature type="chain" id="PRO_5014951675" description="Inhibitor I9 domain-containing protein" evidence="7">
    <location>
        <begin position="29"/>
        <end position="350"/>
    </location>
</feature>
<evidence type="ECO:0000259" key="8">
    <source>
        <dbReference type="Pfam" id="PF00082"/>
    </source>
</evidence>
<dbReference type="Gene3D" id="3.30.70.80">
    <property type="entry name" value="Peptidase S8 propeptide/proteinase inhibitor I9"/>
    <property type="match status" value="1"/>
</dbReference>
<dbReference type="Pfam" id="PF00082">
    <property type="entry name" value="Peptidase_S8"/>
    <property type="match status" value="1"/>
</dbReference>
<dbReference type="AlphaFoldDB" id="A0A2N9GNM3"/>